<evidence type="ECO:0000256" key="7">
    <source>
        <dbReference type="ARBA" id="ARBA00023014"/>
    </source>
</evidence>
<dbReference type="Pfam" id="PF13186">
    <property type="entry name" value="SPASM"/>
    <property type="match status" value="1"/>
</dbReference>
<evidence type="ECO:0000256" key="5">
    <source>
        <dbReference type="ARBA" id="ARBA00023002"/>
    </source>
</evidence>
<dbReference type="SUPFAM" id="SSF102114">
    <property type="entry name" value="Radical SAM enzymes"/>
    <property type="match status" value="1"/>
</dbReference>
<dbReference type="AlphaFoldDB" id="A0A1Y4LY16"/>
<comment type="cofactor">
    <cofactor evidence="1">
        <name>[4Fe-4S] cluster</name>
        <dbReference type="ChEBI" id="CHEBI:49883"/>
    </cofactor>
</comment>
<evidence type="ECO:0000256" key="2">
    <source>
        <dbReference type="ARBA" id="ARBA00022485"/>
    </source>
</evidence>
<dbReference type="CDD" id="cd01335">
    <property type="entry name" value="Radical_SAM"/>
    <property type="match status" value="1"/>
</dbReference>
<evidence type="ECO:0000259" key="8">
    <source>
        <dbReference type="PROSITE" id="PS51918"/>
    </source>
</evidence>
<dbReference type="Gene3D" id="3.20.20.70">
    <property type="entry name" value="Aldolase class I"/>
    <property type="match status" value="1"/>
</dbReference>
<evidence type="ECO:0000256" key="4">
    <source>
        <dbReference type="ARBA" id="ARBA00022723"/>
    </source>
</evidence>
<dbReference type="Pfam" id="PF04055">
    <property type="entry name" value="Radical_SAM"/>
    <property type="match status" value="1"/>
</dbReference>
<keyword evidence="2" id="KW-0004">4Fe-4S</keyword>
<dbReference type="EMBL" id="NFKM01000003">
    <property type="protein sequence ID" value="OUP61484.1"/>
    <property type="molecule type" value="Genomic_DNA"/>
</dbReference>
<protein>
    <recommendedName>
        <fullName evidence="8">Radical SAM core domain-containing protein</fullName>
    </recommendedName>
</protein>
<keyword evidence="10" id="KW-1185">Reference proteome</keyword>
<dbReference type="PROSITE" id="PS51918">
    <property type="entry name" value="RADICAL_SAM"/>
    <property type="match status" value="1"/>
</dbReference>
<dbReference type="InterPro" id="IPR023885">
    <property type="entry name" value="4Fe4S-binding_SPASM_dom"/>
</dbReference>
<proteinExistence type="predicted"/>
<dbReference type="InterPro" id="IPR058240">
    <property type="entry name" value="rSAM_sf"/>
</dbReference>
<dbReference type="GO" id="GO:0046872">
    <property type="term" value="F:metal ion binding"/>
    <property type="evidence" value="ECO:0007669"/>
    <property type="project" value="UniProtKB-KW"/>
</dbReference>
<dbReference type="PROSITE" id="PS01305">
    <property type="entry name" value="MOAA_NIFB_PQQE"/>
    <property type="match status" value="1"/>
</dbReference>
<keyword evidence="6" id="KW-0408">Iron</keyword>
<gene>
    <name evidence="9" type="ORF">B5F14_02520</name>
</gene>
<dbReference type="InterPro" id="IPR007197">
    <property type="entry name" value="rSAM"/>
</dbReference>
<keyword evidence="7" id="KW-0411">Iron-sulfur</keyword>
<dbReference type="SFLD" id="SFLDS00029">
    <property type="entry name" value="Radical_SAM"/>
    <property type="match status" value="1"/>
</dbReference>
<dbReference type="InterPro" id="IPR000385">
    <property type="entry name" value="MoaA_NifB_PqqE_Fe-S-bd_CS"/>
</dbReference>
<sequence length="279" mass="32707">MKLKRVYIEITNGCNLSCSFCVQKHEKRRDISILEFEYILKQIKPFTSYIYLHVLGEPLSHPKLEEILNLCQVYGFNVQITTNGTLLKKTLPVLMNYKVRQYNLSVHSFSQQNKDLQKEYLENIIECADILSQKSYISYRLWCMQDGCLDNETKNILDVFLKHYHTNLDEVLKNHHTLAKNRFISFDDVFEWPSLDHCFVSNVGTCRGTRDMIGILSNGDVIPCCLDAYAQAKLGNIFLEDLDDILQNEKTLMIRKGFLENKLKHPLCQRCQYRTRFDN</sequence>
<dbReference type="InterPro" id="IPR050377">
    <property type="entry name" value="Radical_SAM_PqqE_MftC-like"/>
</dbReference>
<name>A0A1Y4LY16_9FIRM</name>
<dbReference type="PANTHER" id="PTHR11228:SF7">
    <property type="entry name" value="PQQA PEPTIDE CYCLASE"/>
    <property type="match status" value="1"/>
</dbReference>
<feature type="domain" description="Radical SAM core" evidence="8">
    <location>
        <begin position="1"/>
        <end position="216"/>
    </location>
</feature>
<evidence type="ECO:0000256" key="3">
    <source>
        <dbReference type="ARBA" id="ARBA00022691"/>
    </source>
</evidence>
<dbReference type="InterPro" id="IPR013785">
    <property type="entry name" value="Aldolase_TIM"/>
</dbReference>
<dbReference type="GO" id="GO:0051539">
    <property type="term" value="F:4 iron, 4 sulfur cluster binding"/>
    <property type="evidence" value="ECO:0007669"/>
    <property type="project" value="UniProtKB-KW"/>
</dbReference>
<dbReference type="RefSeq" id="WP_087158259.1">
    <property type="nucleotide sequence ID" value="NZ_CATZRL010000016.1"/>
</dbReference>
<comment type="caution">
    <text evidence="9">The sequence shown here is derived from an EMBL/GenBank/DDBJ whole genome shotgun (WGS) entry which is preliminary data.</text>
</comment>
<evidence type="ECO:0000256" key="1">
    <source>
        <dbReference type="ARBA" id="ARBA00001966"/>
    </source>
</evidence>
<reference evidence="10" key="1">
    <citation type="submission" date="2017-04" db="EMBL/GenBank/DDBJ databases">
        <title>Function of individual gut microbiota members based on whole genome sequencing of pure cultures obtained from chicken caecum.</title>
        <authorList>
            <person name="Medvecky M."/>
            <person name="Cejkova D."/>
            <person name="Polansky O."/>
            <person name="Karasova D."/>
            <person name="Kubasova T."/>
            <person name="Cizek A."/>
            <person name="Rychlik I."/>
        </authorList>
    </citation>
    <scope>NUCLEOTIDE SEQUENCE [LARGE SCALE GENOMIC DNA]</scope>
    <source>
        <strain evidence="10">An178</strain>
    </source>
</reference>
<dbReference type="Proteomes" id="UP000195447">
    <property type="component" value="Unassembled WGS sequence"/>
</dbReference>
<evidence type="ECO:0000256" key="6">
    <source>
        <dbReference type="ARBA" id="ARBA00023004"/>
    </source>
</evidence>
<accession>A0A1Y4LY16</accession>
<keyword evidence="4" id="KW-0479">Metal-binding</keyword>
<evidence type="ECO:0000313" key="10">
    <source>
        <dbReference type="Proteomes" id="UP000195447"/>
    </source>
</evidence>
<keyword evidence="3" id="KW-0949">S-adenosyl-L-methionine</keyword>
<keyword evidence="5" id="KW-0560">Oxidoreductase</keyword>
<dbReference type="GO" id="GO:0016491">
    <property type="term" value="F:oxidoreductase activity"/>
    <property type="evidence" value="ECO:0007669"/>
    <property type="project" value="UniProtKB-KW"/>
</dbReference>
<dbReference type="PANTHER" id="PTHR11228">
    <property type="entry name" value="RADICAL SAM DOMAIN PROTEIN"/>
    <property type="match status" value="1"/>
</dbReference>
<evidence type="ECO:0000313" key="9">
    <source>
        <dbReference type="EMBL" id="OUP61484.1"/>
    </source>
</evidence>
<dbReference type="SFLD" id="SFLDG01067">
    <property type="entry name" value="SPASM/twitch_domain_containing"/>
    <property type="match status" value="1"/>
</dbReference>
<organism evidence="9 10">
    <name type="scientific">Faecalitalea cylindroides</name>
    <dbReference type="NCBI Taxonomy" id="39483"/>
    <lineage>
        <taxon>Bacteria</taxon>
        <taxon>Bacillati</taxon>
        <taxon>Bacillota</taxon>
        <taxon>Erysipelotrichia</taxon>
        <taxon>Erysipelotrichales</taxon>
        <taxon>Erysipelotrichaceae</taxon>
        <taxon>Faecalitalea</taxon>
    </lineage>
</organism>